<dbReference type="OrthoDB" id="3945418at2759"/>
<dbReference type="PRINTS" id="PR00385">
    <property type="entry name" value="P450"/>
</dbReference>
<dbReference type="Pfam" id="PF00067">
    <property type="entry name" value="p450"/>
    <property type="match status" value="1"/>
</dbReference>
<dbReference type="Gene3D" id="1.10.630.10">
    <property type="entry name" value="Cytochrome P450"/>
    <property type="match status" value="1"/>
</dbReference>
<keyword evidence="2" id="KW-0479">Metal-binding</keyword>
<reference evidence="3" key="1">
    <citation type="journal article" date="2020" name="Stud. Mycol.">
        <title>101 Dothideomycetes genomes: a test case for predicting lifestyles and emergence of pathogens.</title>
        <authorList>
            <person name="Haridas S."/>
            <person name="Albert R."/>
            <person name="Binder M."/>
            <person name="Bloem J."/>
            <person name="Labutti K."/>
            <person name="Salamov A."/>
            <person name="Andreopoulos B."/>
            <person name="Baker S."/>
            <person name="Barry K."/>
            <person name="Bills G."/>
            <person name="Bluhm B."/>
            <person name="Cannon C."/>
            <person name="Castanera R."/>
            <person name="Culley D."/>
            <person name="Daum C."/>
            <person name="Ezra D."/>
            <person name="Gonzalez J."/>
            <person name="Henrissat B."/>
            <person name="Kuo A."/>
            <person name="Liang C."/>
            <person name="Lipzen A."/>
            <person name="Lutzoni F."/>
            <person name="Magnuson J."/>
            <person name="Mondo S."/>
            <person name="Nolan M."/>
            <person name="Ohm R."/>
            <person name="Pangilinan J."/>
            <person name="Park H.-J."/>
            <person name="Ramirez L."/>
            <person name="Alfaro M."/>
            <person name="Sun H."/>
            <person name="Tritt A."/>
            <person name="Yoshinaga Y."/>
            <person name="Zwiers L.-H."/>
            <person name="Turgeon B."/>
            <person name="Goodwin S."/>
            <person name="Spatafora J."/>
            <person name="Crous P."/>
            <person name="Grigoriev I."/>
        </authorList>
    </citation>
    <scope>NUCLEOTIDE SEQUENCE</scope>
    <source>
        <strain evidence="3">CBS 122368</strain>
    </source>
</reference>
<dbReference type="EMBL" id="ML987193">
    <property type="protein sequence ID" value="KAF2250594.1"/>
    <property type="molecule type" value="Genomic_DNA"/>
</dbReference>
<dbReference type="GO" id="GO:0016705">
    <property type="term" value="F:oxidoreductase activity, acting on paired donors, with incorporation or reduction of molecular oxygen"/>
    <property type="evidence" value="ECO:0007669"/>
    <property type="project" value="InterPro"/>
</dbReference>
<sequence>MKTALRLTITLLGTYLFFWILRAAYRLFFHPLSRYPGPLLAAISKPWYEWYWNFYQKGQLVFEIERLHERLGPVIRIAPNELHINDPDMFLEITKVGSQFTKDPGFYDYITFPGTSIGETDPIRHRIRRQVLTPAFSPLRVQEIAPMVRAKVDRLLERFDEFAARSEPVNMFRATKAFTMDVVSTIVFGKGLGCIDDPEFRNQFIEYLHSTFEMGWTATAFPNLTAFSLSLPEWVSEKLFPIPIMEFKKKCIGLMDNYLQDRDAPTLHAQNGANKKTDFDRSIAIDLLVDPESAKDHSTLDASQLAEEVIMLLSAGNDTTSDAMISGTYQILKHSEIHEKLAQELQQAFPSVHDDITYERIKKLPYLTAVIKEILRYSSPLPGKAPRIVPQDGWTLYGHKLPPKTVINTSAYLLNKHQRVWSEPSKFIPERWLEGDSAHLDKYMASFYRGTRQCLGKDLAFCEMYTLLANLFRKFHVEIHNTTDDDMKWIDLLFTYFVGRNLHVALRRRVE</sequence>
<keyword evidence="2" id="KW-0349">Heme</keyword>
<dbReference type="CDD" id="cd11062">
    <property type="entry name" value="CYP58-like"/>
    <property type="match status" value="1"/>
</dbReference>
<organism evidence="3 4">
    <name type="scientific">Trematosphaeria pertusa</name>
    <dbReference type="NCBI Taxonomy" id="390896"/>
    <lineage>
        <taxon>Eukaryota</taxon>
        <taxon>Fungi</taxon>
        <taxon>Dikarya</taxon>
        <taxon>Ascomycota</taxon>
        <taxon>Pezizomycotina</taxon>
        <taxon>Dothideomycetes</taxon>
        <taxon>Pleosporomycetidae</taxon>
        <taxon>Pleosporales</taxon>
        <taxon>Massarineae</taxon>
        <taxon>Trematosphaeriaceae</taxon>
        <taxon>Trematosphaeria</taxon>
    </lineage>
</organism>
<feature type="binding site" description="axial binding residue" evidence="2">
    <location>
        <position position="454"/>
    </location>
    <ligand>
        <name>heme</name>
        <dbReference type="ChEBI" id="CHEBI:30413"/>
    </ligand>
    <ligandPart>
        <name>Fe</name>
        <dbReference type="ChEBI" id="CHEBI:18248"/>
    </ligandPart>
</feature>
<comment type="cofactor">
    <cofactor evidence="2">
        <name>heme</name>
        <dbReference type="ChEBI" id="CHEBI:30413"/>
    </cofactor>
</comment>
<dbReference type="PANTHER" id="PTHR24305:SF166">
    <property type="entry name" value="CYTOCHROME P450 12A4, MITOCHONDRIAL-RELATED"/>
    <property type="match status" value="1"/>
</dbReference>
<dbReference type="PANTHER" id="PTHR24305">
    <property type="entry name" value="CYTOCHROME P450"/>
    <property type="match status" value="1"/>
</dbReference>
<dbReference type="InterPro" id="IPR002401">
    <property type="entry name" value="Cyt_P450_E_grp-I"/>
</dbReference>
<evidence type="ECO:0000313" key="4">
    <source>
        <dbReference type="Proteomes" id="UP000800094"/>
    </source>
</evidence>
<accession>A0A6A6IJ44</accession>
<gene>
    <name evidence="3" type="ORF">BU26DRAFT_517424</name>
</gene>
<dbReference type="AlphaFoldDB" id="A0A6A6IJ44"/>
<evidence type="ECO:0000256" key="2">
    <source>
        <dbReference type="PIRSR" id="PIRSR602401-1"/>
    </source>
</evidence>
<dbReference type="InterPro" id="IPR001128">
    <property type="entry name" value="Cyt_P450"/>
</dbReference>
<dbReference type="RefSeq" id="XP_033685598.1">
    <property type="nucleotide sequence ID" value="XM_033828575.1"/>
</dbReference>
<name>A0A6A6IJ44_9PLEO</name>
<proteinExistence type="inferred from homology"/>
<dbReference type="InterPro" id="IPR036396">
    <property type="entry name" value="Cyt_P450_sf"/>
</dbReference>
<keyword evidence="2" id="KW-0408">Iron</keyword>
<evidence type="ECO:0000313" key="3">
    <source>
        <dbReference type="EMBL" id="KAF2250594.1"/>
    </source>
</evidence>
<dbReference type="InterPro" id="IPR050121">
    <property type="entry name" value="Cytochrome_P450_monoxygenase"/>
</dbReference>
<dbReference type="Proteomes" id="UP000800094">
    <property type="component" value="Unassembled WGS sequence"/>
</dbReference>
<evidence type="ECO:0000256" key="1">
    <source>
        <dbReference type="ARBA" id="ARBA00010617"/>
    </source>
</evidence>
<keyword evidence="4" id="KW-1185">Reference proteome</keyword>
<dbReference type="GO" id="GO:0020037">
    <property type="term" value="F:heme binding"/>
    <property type="evidence" value="ECO:0007669"/>
    <property type="project" value="InterPro"/>
</dbReference>
<comment type="similarity">
    <text evidence="1">Belongs to the cytochrome P450 family.</text>
</comment>
<dbReference type="GO" id="GO:0005506">
    <property type="term" value="F:iron ion binding"/>
    <property type="evidence" value="ECO:0007669"/>
    <property type="project" value="InterPro"/>
</dbReference>
<dbReference type="GO" id="GO:0004497">
    <property type="term" value="F:monooxygenase activity"/>
    <property type="evidence" value="ECO:0007669"/>
    <property type="project" value="InterPro"/>
</dbReference>
<protein>
    <submittedName>
        <fullName evidence="3">Cytochrome P450</fullName>
    </submittedName>
</protein>
<dbReference type="GeneID" id="54581905"/>
<dbReference type="SUPFAM" id="SSF48264">
    <property type="entry name" value="Cytochrome P450"/>
    <property type="match status" value="1"/>
</dbReference>
<dbReference type="PRINTS" id="PR00463">
    <property type="entry name" value="EP450I"/>
</dbReference>